<name>A0A7R9GK92_9CRUS</name>
<protein>
    <recommendedName>
        <fullName evidence="2">EF-hand domain-containing protein</fullName>
    </recommendedName>
</protein>
<feature type="compositionally biased region" description="Polar residues" evidence="1">
    <location>
        <begin position="183"/>
        <end position="193"/>
    </location>
</feature>
<organism evidence="3">
    <name type="scientific">Notodromas monacha</name>
    <dbReference type="NCBI Taxonomy" id="399045"/>
    <lineage>
        <taxon>Eukaryota</taxon>
        <taxon>Metazoa</taxon>
        <taxon>Ecdysozoa</taxon>
        <taxon>Arthropoda</taxon>
        <taxon>Crustacea</taxon>
        <taxon>Oligostraca</taxon>
        <taxon>Ostracoda</taxon>
        <taxon>Podocopa</taxon>
        <taxon>Podocopida</taxon>
        <taxon>Cypridocopina</taxon>
        <taxon>Cypridoidea</taxon>
        <taxon>Cyprididae</taxon>
        <taxon>Notodromas</taxon>
    </lineage>
</organism>
<feature type="region of interest" description="Disordered" evidence="1">
    <location>
        <begin position="174"/>
        <end position="193"/>
    </location>
</feature>
<accession>A0A7R9GK92</accession>
<gene>
    <name evidence="3" type="ORF">NMOB1V02_LOCUS11962</name>
</gene>
<dbReference type="SUPFAM" id="SSF47473">
    <property type="entry name" value="EF-hand"/>
    <property type="match status" value="1"/>
</dbReference>
<dbReference type="Gene3D" id="1.10.238.10">
    <property type="entry name" value="EF-hand"/>
    <property type="match status" value="1"/>
</dbReference>
<dbReference type="InterPro" id="IPR002048">
    <property type="entry name" value="EF_hand_dom"/>
</dbReference>
<evidence type="ECO:0000313" key="4">
    <source>
        <dbReference type="Proteomes" id="UP000678499"/>
    </source>
</evidence>
<dbReference type="EMBL" id="CAJPEX010007891">
    <property type="protein sequence ID" value="CAG0924507.1"/>
    <property type="molecule type" value="Genomic_DNA"/>
</dbReference>
<dbReference type="InterPro" id="IPR011992">
    <property type="entry name" value="EF-hand-dom_pair"/>
</dbReference>
<keyword evidence="4" id="KW-1185">Reference proteome</keyword>
<feature type="domain" description="EF-hand" evidence="2">
    <location>
        <begin position="1"/>
        <end position="25"/>
    </location>
</feature>
<sequence length="214" mass="23377">MADVDGDGRYDVQEFAIAAHLAYRYTCGASVPVRLPLHLVPVTKRFIDPFERSEITLEESKSRNLAVSQKRVDSSHPQELHLLSSGPLTAASSKCRKFRLHSASGEGGVGVLIAFPSSSADAGVACQARDRKKQQQQQLVMRPSSSNKLLVEFSSAGGINIRYQNRKRVKRVTVSASRPGVSPTASGTLEDTQTKLITVSRATLQDSEVQQQRE</sequence>
<dbReference type="EMBL" id="OA889928">
    <property type="protein sequence ID" value="CAD7284355.1"/>
    <property type="molecule type" value="Genomic_DNA"/>
</dbReference>
<evidence type="ECO:0000259" key="2">
    <source>
        <dbReference type="PROSITE" id="PS50222"/>
    </source>
</evidence>
<dbReference type="AlphaFoldDB" id="A0A7R9GK92"/>
<evidence type="ECO:0000256" key="1">
    <source>
        <dbReference type="SAM" id="MobiDB-lite"/>
    </source>
</evidence>
<dbReference type="GO" id="GO:0005509">
    <property type="term" value="F:calcium ion binding"/>
    <property type="evidence" value="ECO:0007669"/>
    <property type="project" value="InterPro"/>
</dbReference>
<reference evidence="3" key="1">
    <citation type="submission" date="2020-11" db="EMBL/GenBank/DDBJ databases">
        <authorList>
            <person name="Tran Van P."/>
        </authorList>
    </citation>
    <scope>NUCLEOTIDE SEQUENCE</scope>
</reference>
<dbReference type="Proteomes" id="UP000678499">
    <property type="component" value="Unassembled WGS sequence"/>
</dbReference>
<evidence type="ECO:0000313" key="3">
    <source>
        <dbReference type="EMBL" id="CAD7284355.1"/>
    </source>
</evidence>
<dbReference type="PROSITE" id="PS50222">
    <property type="entry name" value="EF_HAND_2"/>
    <property type="match status" value="1"/>
</dbReference>
<proteinExistence type="predicted"/>